<dbReference type="PROSITE" id="PS51900">
    <property type="entry name" value="CB"/>
    <property type="match status" value="1"/>
</dbReference>
<evidence type="ECO:0000259" key="5">
    <source>
        <dbReference type="PROSITE" id="PS51898"/>
    </source>
</evidence>
<dbReference type="InterPro" id="IPR044068">
    <property type="entry name" value="CB"/>
</dbReference>
<protein>
    <submittedName>
        <fullName evidence="7">Site-specific integrase</fullName>
    </submittedName>
</protein>
<dbReference type="CDD" id="cd01189">
    <property type="entry name" value="INT_ICEBs1_C_like"/>
    <property type="match status" value="1"/>
</dbReference>
<dbReference type="GO" id="GO:0006310">
    <property type="term" value="P:DNA recombination"/>
    <property type="evidence" value="ECO:0007669"/>
    <property type="project" value="UniProtKB-KW"/>
</dbReference>
<dbReference type="InterPro" id="IPR013762">
    <property type="entry name" value="Integrase-like_cat_sf"/>
</dbReference>
<dbReference type="EMBL" id="NFLB01000002">
    <property type="protein sequence ID" value="OUQ06106.1"/>
    <property type="molecule type" value="Genomic_DNA"/>
</dbReference>
<keyword evidence="2 4" id="KW-0238">DNA-binding</keyword>
<dbReference type="PANTHER" id="PTHR30349:SF41">
    <property type="entry name" value="INTEGRASE_RECOMBINASE PROTEIN MJ0367-RELATED"/>
    <property type="match status" value="1"/>
</dbReference>
<dbReference type="PANTHER" id="PTHR30349">
    <property type="entry name" value="PHAGE INTEGRASE-RELATED"/>
    <property type="match status" value="1"/>
</dbReference>
<dbReference type="Gene3D" id="3.30.160.60">
    <property type="entry name" value="Classic Zinc Finger"/>
    <property type="match status" value="1"/>
</dbReference>
<dbReference type="InterPro" id="IPR010998">
    <property type="entry name" value="Integrase_recombinase_N"/>
</dbReference>
<comment type="caution">
    <text evidence="7">The sequence shown here is derived from an EMBL/GenBank/DDBJ whole genome shotgun (WGS) entry which is preliminary data.</text>
</comment>
<reference evidence="8" key="1">
    <citation type="submission" date="2017-04" db="EMBL/GenBank/DDBJ databases">
        <title>Function of individual gut microbiota members based on whole genome sequencing of pure cultures obtained from chicken caecum.</title>
        <authorList>
            <person name="Medvecky M."/>
            <person name="Cejkova D."/>
            <person name="Polansky O."/>
            <person name="Karasova D."/>
            <person name="Kubasova T."/>
            <person name="Cizek A."/>
            <person name="Rychlik I."/>
        </authorList>
    </citation>
    <scope>NUCLEOTIDE SEQUENCE [LARGE SCALE GENOMIC DNA]</scope>
    <source>
        <strain evidence="8">An149</strain>
    </source>
</reference>
<evidence type="ECO:0000259" key="6">
    <source>
        <dbReference type="PROSITE" id="PS51900"/>
    </source>
</evidence>
<dbReference type="Proteomes" id="UP000196258">
    <property type="component" value="Unassembled WGS sequence"/>
</dbReference>
<dbReference type="SUPFAM" id="SSF56349">
    <property type="entry name" value="DNA breaking-rejoining enzymes"/>
    <property type="match status" value="1"/>
</dbReference>
<dbReference type="SUPFAM" id="SSF54171">
    <property type="entry name" value="DNA-binding domain"/>
    <property type="match status" value="1"/>
</dbReference>
<dbReference type="InterPro" id="IPR002104">
    <property type="entry name" value="Integrase_catalytic"/>
</dbReference>
<accession>A0A1Y4Q8M5</accession>
<dbReference type="InterPro" id="IPR016177">
    <property type="entry name" value="DNA-bd_dom_sf"/>
</dbReference>
<feature type="domain" description="Tyr recombinase" evidence="5">
    <location>
        <begin position="187"/>
        <end position="393"/>
    </location>
</feature>
<dbReference type="Pfam" id="PF00589">
    <property type="entry name" value="Phage_integrase"/>
    <property type="match status" value="1"/>
</dbReference>
<dbReference type="AlphaFoldDB" id="A0A1Y4Q8M5"/>
<sequence length="397" mass="46278">MSSAKRRDNRNRILYRGESQRKDGRYTYKYVDALGETKYVYAWKLLPTDKTPAGKREDLSLREKERIIQRDLFDGIDTKGSKMTLCQLYAKKNAQRPNVKKSTQQGRKYLMEVLEQDKLGARSIDSIKPSDAKEWAVRMKENGFSYKTINNYKRSLKASFHMAIEDDYVRKNPFNFQLSEVIEDDCKPKVALSEEQEARLLTFMEQDRTYQKYHDDVLILLKTGLRISELCGLTRSDIDFKNHAIRINHQLLKDKDGFYIAEPKTKSGFRNVPMSEETEKAFQRVLKRKQKPKYKEIDGYRNFLFISPSGKPMQESSYKTVLNGVIKKYNKSHEETPLPRITPHSLRHTFCTQLAQKNMNPKNLQYIMGHASITITLDLYAHASEAGANREMRSLIA</sequence>
<dbReference type="RefSeq" id="WP_087254521.1">
    <property type="nucleotide sequence ID" value="NZ_NFKY01000032.1"/>
</dbReference>
<dbReference type="Gene3D" id="1.10.150.130">
    <property type="match status" value="1"/>
</dbReference>
<name>A0A1Y4Q8M5_9FIRM</name>
<evidence type="ECO:0000313" key="8">
    <source>
        <dbReference type="Proteomes" id="UP000196258"/>
    </source>
</evidence>
<keyword evidence="3" id="KW-0233">DNA recombination</keyword>
<evidence type="ECO:0000313" key="7">
    <source>
        <dbReference type="EMBL" id="OUQ06106.1"/>
    </source>
</evidence>
<gene>
    <name evidence="7" type="ORF">B5E91_02160</name>
</gene>
<dbReference type="GO" id="GO:0003677">
    <property type="term" value="F:DNA binding"/>
    <property type="evidence" value="ECO:0007669"/>
    <property type="project" value="UniProtKB-UniRule"/>
</dbReference>
<dbReference type="InterPro" id="IPR004191">
    <property type="entry name" value="Integrase_Tn916-type_DNA-bd_N"/>
</dbReference>
<evidence type="ECO:0000256" key="3">
    <source>
        <dbReference type="ARBA" id="ARBA00023172"/>
    </source>
</evidence>
<organism evidence="7 8">
    <name type="scientific">Thomasclavelia spiroformis</name>
    <dbReference type="NCBI Taxonomy" id="29348"/>
    <lineage>
        <taxon>Bacteria</taxon>
        <taxon>Bacillati</taxon>
        <taxon>Bacillota</taxon>
        <taxon>Erysipelotrichia</taxon>
        <taxon>Erysipelotrichales</taxon>
        <taxon>Coprobacillaceae</taxon>
        <taxon>Thomasclavelia</taxon>
    </lineage>
</organism>
<evidence type="ECO:0000256" key="1">
    <source>
        <dbReference type="ARBA" id="ARBA00008857"/>
    </source>
</evidence>
<comment type="similarity">
    <text evidence="1">Belongs to the 'phage' integrase family.</text>
</comment>
<dbReference type="InterPro" id="IPR011010">
    <property type="entry name" value="DNA_brk_join_enz"/>
</dbReference>
<dbReference type="Gene3D" id="1.10.443.10">
    <property type="entry name" value="Intergrase catalytic core"/>
    <property type="match status" value="1"/>
</dbReference>
<feature type="domain" description="Core-binding (CB)" evidence="6">
    <location>
        <begin position="80"/>
        <end position="164"/>
    </location>
</feature>
<dbReference type="InterPro" id="IPR050090">
    <property type="entry name" value="Tyrosine_recombinase_XerCD"/>
</dbReference>
<proteinExistence type="inferred from homology"/>
<dbReference type="PROSITE" id="PS51898">
    <property type="entry name" value="TYR_RECOMBINASE"/>
    <property type="match status" value="1"/>
</dbReference>
<evidence type="ECO:0000256" key="2">
    <source>
        <dbReference type="ARBA" id="ARBA00023125"/>
    </source>
</evidence>
<evidence type="ECO:0000256" key="4">
    <source>
        <dbReference type="PROSITE-ProRule" id="PRU01248"/>
    </source>
</evidence>
<dbReference type="GO" id="GO:0008907">
    <property type="term" value="F:integrase activity"/>
    <property type="evidence" value="ECO:0007669"/>
    <property type="project" value="InterPro"/>
</dbReference>
<dbReference type="Pfam" id="PF02920">
    <property type="entry name" value="Integrase_DNA"/>
    <property type="match status" value="1"/>
</dbReference>